<dbReference type="KEGG" id="vg:17960138"/>
<dbReference type="OrthoDB" id="41615at10239"/>
<dbReference type="RefSeq" id="YP_008771580.1">
    <property type="nucleotide sequence ID" value="NC_022771.1"/>
</dbReference>
<evidence type="ECO:0000313" key="2">
    <source>
        <dbReference type="Proteomes" id="UP000017648"/>
    </source>
</evidence>
<proteinExistence type="predicted"/>
<dbReference type="EMBL" id="KF669652">
    <property type="protein sequence ID" value="AGY47479.1"/>
    <property type="molecule type" value="Genomic_DNA"/>
</dbReference>
<keyword evidence="2" id="KW-1185">Reference proteome</keyword>
<name>U5PU96_BPGRA</name>
<organismHost>
    <name type="scientific">Bacillus subtilis</name>
    <dbReference type="NCBI Taxonomy" id="1423"/>
</organismHost>
<sequence>MRAFRVTYNVGGSSGKQAVLLGNFPYDHPEGDLLFFLSKKDPEFDPNSPFCKITRQKELSMDQVRITDLSARELRILLGV</sequence>
<dbReference type="GeneID" id="17960138"/>
<evidence type="ECO:0000313" key="1">
    <source>
        <dbReference type="EMBL" id="AGY47479.1"/>
    </source>
</evidence>
<dbReference type="Proteomes" id="UP000017648">
    <property type="component" value="Segment"/>
</dbReference>
<gene>
    <name evidence="1" type="ORF">Grass_214</name>
</gene>
<accession>U5PU96</accession>
<reference evidence="1 2" key="1">
    <citation type="journal article" date="2013" name="Genome Announc.">
        <title>Complete Genome of Bacillus subtilis Myophage Grass.</title>
        <authorList>
            <person name="Miller S.Y."/>
            <person name="Colquhoun J.M."/>
            <person name="Perl A.L."/>
            <person name="Chamakura K.R."/>
            <person name="Kuty Everett G.F."/>
        </authorList>
    </citation>
    <scope>NUCLEOTIDE SEQUENCE [LARGE SCALE GENOMIC DNA]</scope>
</reference>
<organism evidence="1 2">
    <name type="scientific">Bacillus phage Grass</name>
    <dbReference type="NCBI Taxonomy" id="1406785"/>
    <lineage>
        <taxon>Viruses</taxon>
        <taxon>Duplodnaviria</taxon>
        <taxon>Heunggongvirae</taxon>
        <taxon>Uroviricota</taxon>
        <taxon>Caudoviricetes</taxon>
        <taxon>Herelleviridae</taxon>
        <taxon>Bastillevirinae</taxon>
        <taxon>Nitunavirus</taxon>
        <taxon>Nitunavirus grass</taxon>
    </lineage>
</organism>
<protein>
    <submittedName>
        <fullName evidence="1">Uncharacterized protein</fullName>
    </submittedName>
</protein>